<evidence type="ECO:0000256" key="2">
    <source>
        <dbReference type="ARBA" id="ARBA00022692"/>
    </source>
</evidence>
<dbReference type="AlphaFoldDB" id="A0A6P8J379"/>
<dbReference type="FunFam" id="1.20.1250.20:FF:000695">
    <property type="entry name" value="Predicted protein"/>
    <property type="match status" value="1"/>
</dbReference>
<feature type="transmembrane region" description="Helical" evidence="5">
    <location>
        <begin position="157"/>
        <end position="178"/>
    </location>
</feature>
<keyword evidence="3 5" id="KW-1133">Transmembrane helix</keyword>
<dbReference type="GO" id="GO:0008521">
    <property type="term" value="F:acetyl-CoA transmembrane transporter activity"/>
    <property type="evidence" value="ECO:0007669"/>
    <property type="project" value="InterPro"/>
</dbReference>
<feature type="transmembrane region" description="Helical" evidence="5">
    <location>
        <begin position="499"/>
        <end position="516"/>
    </location>
</feature>
<name>A0A6P8J379_ACTTE</name>
<evidence type="ECO:0000256" key="3">
    <source>
        <dbReference type="ARBA" id="ARBA00022989"/>
    </source>
</evidence>
<dbReference type="OrthoDB" id="6415790at2759"/>
<dbReference type="SUPFAM" id="SSF103473">
    <property type="entry name" value="MFS general substrate transporter"/>
    <property type="match status" value="1"/>
</dbReference>
<organism evidence="6 7">
    <name type="scientific">Actinia tenebrosa</name>
    <name type="common">Australian red waratah sea anemone</name>
    <dbReference type="NCBI Taxonomy" id="6105"/>
    <lineage>
        <taxon>Eukaryota</taxon>
        <taxon>Metazoa</taxon>
        <taxon>Cnidaria</taxon>
        <taxon>Anthozoa</taxon>
        <taxon>Hexacorallia</taxon>
        <taxon>Actiniaria</taxon>
        <taxon>Actiniidae</taxon>
        <taxon>Actinia</taxon>
    </lineage>
</organism>
<dbReference type="InterPro" id="IPR036259">
    <property type="entry name" value="MFS_trans_sf"/>
</dbReference>
<dbReference type="FunCoup" id="A0A6P8J379">
    <property type="interactions" value="1051"/>
</dbReference>
<evidence type="ECO:0000256" key="1">
    <source>
        <dbReference type="ARBA" id="ARBA00004141"/>
    </source>
</evidence>
<keyword evidence="4 5" id="KW-0472">Membrane</keyword>
<dbReference type="GO" id="GO:0035348">
    <property type="term" value="P:acetyl-CoA transmembrane transport"/>
    <property type="evidence" value="ECO:0007669"/>
    <property type="project" value="InterPro"/>
</dbReference>
<feature type="transmembrane region" description="Helical" evidence="5">
    <location>
        <begin position="359"/>
        <end position="382"/>
    </location>
</feature>
<feature type="transmembrane region" description="Helical" evidence="5">
    <location>
        <begin position="285"/>
        <end position="309"/>
    </location>
</feature>
<feature type="transmembrane region" description="Helical" evidence="5">
    <location>
        <begin position="238"/>
        <end position="259"/>
    </location>
</feature>
<comment type="subcellular location">
    <subcellularLocation>
        <location evidence="1">Membrane</location>
        <topology evidence="1">Multi-pass membrane protein</topology>
    </subcellularLocation>
</comment>
<dbReference type="Gene3D" id="1.20.1250.20">
    <property type="entry name" value="MFS general substrate transporter like domains"/>
    <property type="match status" value="1"/>
</dbReference>
<feature type="transmembrane region" description="Helical" evidence="5">
    <location>
        <begin position="57"/>
        <end position="77"/>
    </location>
</feature>
<dbReference type="GeneID" id="116306161"/>
<keyword evidence="6" id="KW-1185">Reference proteome</keyword>
<evidence type="ECO:0000256" key="4">
    <source>
        <dbReference type="ARBA" id="ARBA00023136"/>
    </source>
</evidence>
<dbReference type="Pfam" id="PF13000">
    <property type="entry name" value="Acatn"/>
    <property type="match status" value="1"/>
</dbReference>
<evidence type="ECO:0000313" key="6">
    <source>
        <dbReference type="Proteomes" id="UP000515163"/>
    </source>
</evidence>
<dbReference type="InterPro" id="IPR004752">
    <property type="entry name" value="AmpG_permease/AT-1"/>
</dbReference>
<feature type="transmembrane region" description="Helical" evidence="5">
    <location>
        <begin position="394"/>
        <end position="421"/>
    </location>
</feature>
<dbReference type="RefSeq" id="XP_031572070.1">
    <property type="nucleotide sequence ID" value="XM_031716210.1"/>
</dbReference>
<gene>
    <name evidence="7" type="primary">LOC116306161</name>
</gene>
<dbReference type="GO" id="GO:0016020">
    <property type="term" value="C:membrane"/>
    <property type="evidence" value="ECO:0007669"/>
    <property type="project" value="UniProtKB-SubCell"/>
</dbReference>
<feature type="transmembrane region" description="Helical" evidence="5">
    <location>
        <begin position="329"/>
        <end position="347"/>
    </location>
</feature>
<sequence length="535" mass="59271">MVMTRSTRARKAVEARFENDSLNNIPPSSGTKVNVNGKSSDVEQMAINIPSSDRTSIAILLFLYVLQGIPLGLAGSIPLILAKKVGYKQQAMFSFVYWPYSVKLLWAPIVDAAYISKIGRRKTWLVPVQYLIGIFMLVLSKKIGYLLGETDGSAPDVFMLTAVFFCLNFLTATQDIAVDGWALTMLSRANVGWASTCNTVGQTAGYFLGNVVFLALSSPEFANKYIRSVPLDKGLIDLGGFLFFWGIVFLITTTLIGLLKHERSEDEVHGEQHEKKGILSTYKTLWTIITLPAVMKFIVILLTCKVGFAAADSVTGLKLVEAGIPKENLAMLAIPMVPIQILLPLYISKYTSGPKPFDVFLRAFPCRLLLGLVFILCVWWANNVRQPGEEAFPWYFYAGILCVYAVHQVTVYCMFVAIMAFHARISDPRVGGTYMTLLNTITNLGGNWPPTLALWLVDELTWKNCLGLPNSATMECNSKPLVEACTKAGGKCVTSIDGYYIESIMCIVIGFIWLILKAKECRSIQEMRDTAWKAS</sequence>
<proteinExistence type="predicted"/>
<evidence type="ECO:0000256" key="5">
    <source>
        <dbReference type="SAM" id="Phobius"/>
    </source>
</evidence>
<feature type="transmembrane region" description="Helical" evidence="5">
    <location>
        <begin position="97"/>
        <end position="116"/>
    </location>
</feature>
<dbReference type="KEGG" id="aten:116306161"/>
<reference evidence="7" key="1">
    <citation type="submission" date="2025-08" db="UniProtKB">
        <authorList>
            <consortium name="RefSeq"/>
        </authorList>
    </citation>
    <scope>IDENTIFICATION</scope>
    <source>
        <tissue evidence="7">Tentacle</tissue>
    </source>
</reference>
<protein>
    <submittedName>
        <fullName evidence="7">Acetyl-coenzyme A transporter 1-like</fullName>
    </submittedName>
</protein>
<dbReference type="PANTHER" id="PTHR12778">
    <property type="entry name" value="SOLUTE CARRIER FAMILY 33 ACETYL-COA TRANSPORTER -RELATED"/>
    <property type="match status" value="1"/>
</dbReference>
<feature type="transmembrane region" description="Helical" evidence="5">
    <location>
        <begin position="199"/>
        <end position="218"/>
    </location>
</feature>
<dbReference type="PANTHER" id="PTHR12778:SF9">
    <property type="entry name" value="ACETYL-COENZYME A TRANSPORTER 1"/>
    <property type="match status" value="1"/>
</dbReference>
<dbReference type="InParanoid" id="A0A6P8J379"/>
<feature type="transmembrane region" description="Helical" evidence="5">
    <location>
        <begin position="128"/>
        <end position="145"/>
    </location>
</feature>
<evidence type="ECO:0000313" key="7">
    <source>
        <dbReference type="RefSeq" id="XP_031572070.1"/>
    </source>
</evidence>
<dbReference type="Proteomes" id="UP000515163">
    <property type="component" value="Unplaced"/>
</dbReference>
<dbReference type="InterPro" id="IPR024371">
    <property type="entry name" value="AcetylCoA_trans_1-like"/>
</dbReference>
<keyword evidence="2 5" id="KW-0812">Transmembrane</keyword>
<accession>A0A6P8J379</accession>